<gene>
    <name evidence="1" type="ORF">NFC81_03360</name>
</gene>
<dbReference type="EMBL" id="CP101717">
    <property type="protein sequence ID" value="WLD58842.1"/>
    <property type="molecule type" value="Genomic_DNA"/>
</dbReference>
<proteinExistence type="predicted"/>
<dbReference type="AlphaFoldDB" id="A0AB38YHX6"/>
<reference evidence="1" key="1">
    <citation type="submission" date="2022-07" db="EMBL/GenBank/DDBJ databases">
        <title>Complete genome sequence of Salinispirillum sp. LH10-3-1 capable of multiple carbohydrate inversion isolated from a soda lake.</title>
        <authorList>
            <person name="Liu J."/>
            <person name="Zhai Y."/>
            <person name="Zhang H."/>
            <person name="Yang H."/>
            <person name="Qu J."/>
            <person name="Li J."/>
        </authorList>
    </citation>
    <scope>NUCLEOTIDE SEQUENCE</scope>
    <source>
        <strain evidence="1">LH 10-3-1</strain>
    </source>
</reference>
<evidence type="ECO:0000313" key="1">
    <source>
        <dbReference type="EMBL" id="WLD58842.1"/>
    </source>
</evidence>
<protein>
    <submittedName>
        <fullName evidence="1">Uncharacterized protein</fullName>
    </submittedName>
</protein>
<organism evidence="1">
    <name type="scientific">Salinispirillum sp. LH 10-3-1</name>
    <dbReference type="NCBI Taxonomy" id="2952525"/>
    <lineage>
        <taxon>Bacteria</taxon>
        <taxon>Pseudomonadati</taxon>
        <taxon>Pseudomonadota</taxon>
        <taxon>Gammaproteobacteria</taxon>
        <taxon>Oceanospirillales</taxon>
        <taxon>Saccharospirillaceae</taxon>
        <taxon>Salinispirillum</taxon>
    </lineage>
</organism>
<dbReference type="RefSeq" id="WP_304996128.1">
    <property type="nucleotide sequence ID" value="NZ_CP101717.1"/>
</dbReference>
<name>A0AB38YHX6_9GAMM</name>
<sequence>MKMYMGDFDENGLPDILMWGKVYHSRMSDDPIKGFELVGQNWLHYSKTPAGVYDIQDTDAETIRDWLSVKNLTWSQGYPRYSECEGEEGQLVPEWHDPLLNDPDVLQ</sequence>
<accession>A0AB38YHX6</accession>